<sequence>MADPEPKSTPATVTEVADEDDVMILSDDPFNSLFRLATEFIDLQQTVIKLQETVIKLQKTVNEQHKIVDTQQKIIQKLAEQQQGPTGHDQGAAEACDMEN</sequence>
<protein>
    <submittedName>
        <fullName evidence="2">Uncharacterized protein</fullName>
    </submittedName>
</protein>
<keyword evidence="3" id="KW-1185">Reference proteome</keyword>
<dbReference type="AlphaFoldDB" id="A0A8H5I920"/>
<reference evidence="2 3" key="1">
    <citation type="submission" date="2020-05" db="EMBL/GenBank/DDBJ databases">
        <title>Identification and distribution of gene clusters putatively required for synthesis of sphingolipid metabolism inhibitors in phylogenetically diverse species of the filamentous fungus Fusarium.</title>
        <authorList>
            <person name="Kim H.-S."/>
            <person name="Busman M."/>
            <person name="Brown D.W."/>
            <person name="Divon H."/>
            <person name="Uhlig S."/>
            <person name="Proctor R.H."/>
        </authorList>
    </citation>
    <scope>NUCLEOTIDE SEQUENCE [LARGE SCALE GENOMIC DNA]</scope>
    <source>
        <strain evidence="2 3">NRRL 13617</strain>
    </source>
</reference>
<proteinExistence type="predicted"/>
<dbReference type="OrthoDB" id="5023630at2759"/>
<dbReference type="EMBL" id="JAAOAQ010000943">
    <property type="protein sequence ID" value="KAF5531839.1"/>
    <property type="molecule type" value="Genomic_DNA"/>
</dbReference>
<organism evidence="2 3">
    <name type="scientific">Fusarium phyllophilum</name>
    <dbReference type="NCBI Taxonomy" id="47803"/>
    <lineage>
        <taxon>Eukaryota</taxon>
        <taxon>Fungi</taxon>
        <taxon>Dikarya</taxon>
        <taxon>Ascomycota</taxon>
        <taxon>Pezizomycotina</taxon>
        <taxon>Sordariomycetes</taxon>
        <taxon>Hypocreomycetidae</taxon>
        <taxon>Hypocreales</taxon>
        <taxon>Nectriaceae</taxon>
        <taxon>Fusarium</taxon>
        <taxon>Fusarium fujikuroi species complex</taxon>
    </lineage>
</organism>
<evidence type="ECO:0000313" key="3">
    <source>
        <dbReference type="Proteomes" id="UP000582016"/>
    </source>
</evidence>
<evidence type="ECO:0000313" key="2">
    <source>
        <dbReference type="EMBL" id="KAF5531839.1"/>
    </source>
</evidence>
<gene>
    <name evidence="2" type="ORF">FPHYL_13863</name>
</gene>
<feature type="region of interest" description="Disordered" evidence="1">
    <location>
        <begin position="80"/>
        <end position="100"/>
    </location>
</feature>
<evidence type="ECO:0000256" key="1">
    <source>
        <dbReference type="SAM" id="MobiDB-lite"/>
    </source>
</evidence>
<comment type="caution">
    <text evidence="2">The sequence shown here is derived from an EMBL/GenBank/DDBJ whole genome shotgun (WGS) entry which is preliminary data.</text>
</comment>
<accession>A0A8H5I920</accession>
<dbReference type="Proteomes" id="UP000582016">
    <property type="component" value="Unassembled WGS sequence"/>
</dbReference>
<name>A0A8H5I920_9HYPO</name>